<feature type="non-terminal residue" evidence="1">
    <location>
        <position position="1"/>
    </location>
</feature>
<dbReference type="KEGG" id="psoj:PHYSODRAFT_486899"/>
<protein>
    <submittedName>
        <fullName evidence="1">Uncharacterized protein</fullName>
    </submittedName>
</protein>
<keyword evidence="2" id="KW-1185">Reference proteome</keyword>
<dbReference type="Proteomes" id="UP000002640">
    <property type="component" value="Unassembled WGS sequence"/>
</dbReference>
<accession>G4Z020</accession>
<organism evidence="1 2">
    <name type="scientific">Phytophthora sojae (strain P6497)</name>
    <name type="common">Soybean stem and root rot agent</name>
    <name type="synonym">Phytophthora megasperma f. sp. glycines</name>
    <dbReference type="NCBI Taxonomy" id="1094619"/>
    <lineage>
        <taxon>Eukaryota</taxon>
        <taxon>Sar</taxon>
        <taxon>Stramenopiles</taxon>
        <taxon>Oomycota</taxon>
        <taxon>Peronosporomycetes</taxon>
        <taxon>Peronosporales</taxon>
        <taxon>Peronosporaceae</taxon>
        <taxon>Phytophthora</taxon>
    </lineage>
</organism>
<evidence type="ECO:0000313" key="2">
    <source>
        <dbReference type="Proteomes" id="UP000002640"/>
    </source>
</evidence>
<dbReference type="EMBL" id="JH159152">
    <property type="protein sequence ID" value="EGZ23960.1"/>
    <property type="molecule type" value="Genomic_DNA"/>
</dbReference>
<dbReference type="InParanoid" id="G4Z020"/>
<reference evidence="1 2" key="1">
    <citation type="journal article" date="2006" name="Science">
        <title>Phytophthora genome sequences uncover evolutionary origins and mechanisms of pathogenesis.</title>
        <authorList>
            <person name="Tyler B.M."/>
            <person name="Tripathy S."/>
            <person name="Zhang X."/>
            <person name="Dehal P."/>
            <person name="Jiang R.H."/>
            <person name="Aerts A."/>
            <person name="Arredondo F.D."/>
            <person name="Baxter L."/>
            <person name="Bensasson D."/>
            <person name="Beynon J.L."/>
            <person name="Chapman J."/>
            <person name="Damasceno C.M."/>
            <person name="Dorrance A.E."/>
            <person name="Dou D."/>
            <person name="Dickerman A.W."/>
            <person name="Dubchak I.L."/>
            <person name="Garbelotto M."/>
            <person name="Gijzen M."/>
            <person name="Gordon S.G."/>
            <person name="Govers F."/>
            <person name="Grunwald N.J."/>
            <person name="Huang W."/>
            <person name="Ivors K.L."/>
            <person name="Jones R.W."/>
            <person name="Kamoun S."/>
            <person name="Krampis K."/>
            <person name="Lamour K.H."/>
            <person name="Lee M.K."/>
            <person name="McDonald W.H."/>
            <person name="Medina M."/>
            <person name="Meijer H.J."/>
            <person name="Nordberg E.K."/>
            <person name="Maclean D.J."/>
            <person name="Ospina-Giraldo M.D."/>
            <person name="Morris P.F."/>
            <person name="Phuntumart V."/>
            <person name="Putnam N.H."/>
            <person name="Rash S."/>
            <person name="Rose J.K."/>
            <person name="Sakihama Y."/>
            <person name="Salamov A.A."/>
            <person name="Savidor A."/>
            <person name="Scheuring C.F."/>
            <person name="Smith B.M."/>
            <person name="Sobral B.W."/>
            <person name="Terry A."/>
            <person name="Torto-Alalibo T.A."/>
            <person name="Win J."/>
            <person name="Xu Z."/>
            <person name="Zhang H."/>
            <person name="Grigoriev I.V."/>
            <person name="Rokhsar D.S."/>
            <person name="Boore J.L."/>
        </authorList>
    </citation>
    <scope>NUCLEOTIDE SEQUENCE [LARGE SCALE GENOMIC DNA]</scope>
    <source>
        <strain evidence="1 2">P6497</strain>
    </source>
</reference>
<sequence length="118" mass="14504">KQWRYNPRWTIEDAMRELEIKESILRDWKRRYWHQLDKIVPDDFVWAKMARPKRKMKLADKTTCEWRYSVFNTQSQQSSVVDCRIYIPHYMDSMSRNIVDLQPQPDARPRMIKDKVGK</sequence>
<evidence type="ECO:0000313" key="1">
    <source>
        <dbReference type="EMBL" id="EGZ23960.1"/>
    </source>
</evidence>
<dbReference type="RefSeq" id="XP_009519248.1">
    <property type="nucleotide sequence ID" value="XM_009520953.1"/>
</dbReference>
<dbReference type="AlphaFoldDB" id="G4Z020"/>
<gene>
    <name evidence="1" type="ORF">PHYSODRAFT_486899</name>
</gene>
<proteinExistence type="predicted"/>
<dbReference type="GeneID" id="20656090"/>
<name>G4Z020_PHYSP</name>